<accession>A0A844ZGL9</accession>
<dbReference type="EMBL" id="WTYW01000002">
    <property type="protein sequence ID" value="MXO86392.1"/>
    <property type="molecule type" value="Genomic_DNA"/>
</dbReference>
<evidence type="ECO:0000256" key="4">
    <source>
        <dbReference type="ARBA" id="ARBA00022801"/>
    </source>
</evidence>
<dbReference type="AlphaFoldDB" id="A0A844ZGL9"/>
<dbReference type="PANTHER" id="PTHR33146">
    <property type="entry name" value="ENDONUCLEASE 4"/>
    <property type="match status" value="1"/>
</dbReference>
<dbReference type="Proteomes" id="UP000433104">
    <property type="component" value="Unassembled WGS sequence"/>
</dbReference>
<dbReference type="Pfam" id="PF02265">
    <property type="entry name" value="S1-P1_nuclease"/>
    <property type="match status" value="1"/>
</dbReference>
<evidence type="ECO:0000256" key="5">
    <source>
        <dbReference type="ARBA" id="ARBA00023157"/>
    </source>
</evidence>
<sequence length="306" mass="34109">MGARTIREGACRMIRLWLTCLIAMTALAWTQPAKAWGEFGHRSSGAIALANVSEETRAKIERLLDSEAALGTPDCPLETLEDATVWPDCIRRDGLRWGFTAAWHYRTTPICEAFDPRANCPGGACVTGQITRNLHILADERLPDPVRLEALAFLVHFVGDVHMPLHSGDKDDRGGNDRDAAYGIVPGMNLHWIWDGALAERAITDTPLPLVRRYTQDEREQMNFGSPDDWARESWQLSRDFVYPNAFDEEPCEGADLPTEAALTQEDIEAAIPVAQQRVAQAGLRMARLLEEAFVPGPLPRPEWAR</sequence>
<dbReference type="GO" id="GO:0016788">
    <property type="term" value="F:hydrolase activity, acting on ester bonds"/>
    <property type="evidence" value="ECO:0007669"/>
    <property type="project" value="InterPro"/>
</dbReference>
<dbReference type="InterPro" id="IPR008947">
    <property type="entry name" value="PLipase_C/P1_nuclease_dom_sf"/>
</dbReference>
<keyword evidence="5" id="KW-1015">Disulfide bond</keyword>
<evidence type="ECO:0000256" key="6">
    <source>
        <dbReference type="ARBA" id="ARBA00023180"/>
    </source>
</evidence>
<keyword evidence="6" id="KW-0325">Glycoprotein</keyword>
<dbReference type="OrthoDB" id="267579at2"/>
<dbReference type="PANTHER" id="PTHR33146:SF26">
    <property type="entry name" value="ENDONUCLEASE 4"/>
    <property type="match status" value="1"/>
</dbReference>
<keyword evidence="4" id="KW-0378">Hydrolase</keyword>
<dbReference type="GO" id="GO:0003676">
    <property type="term" value="F:nucleic acid binding"/>
    <property type="evidence" value="ECO:0007669"/>
    <property type="project" value="InterPro"/>
</dbReference>
<evidence type="ECO:0000313" key="7">
    <source>
        <dbReference type="EMBL" id="MXO86392.1"/>
    </source>
</evidence>
<keyword evidence="1" id="KW-0540">Nuclease</keyword>
<evidence type="ECO:0000256" key="3">
    <source>
        <dbReference type="ARBA" id="ARBA00022759"/>
    </source>
</evidence>
<evidence type="ECO:0000256" key="1">
    <source>
        <dbReference type="ARBA" id="ARBA00022722"/>
    </source>
</evidence>
<dbReference type="Gene3D" id="1.10.575.10">
    <property type="entry name" value="P1 Nuclease"/>
    <property type="match status" value="1"/>
</dbReference>
<protein>
    <submittedName>
        <fullName evidence="7">Endonuclease</fullName>
    </submittedName>
</protein>
<keyword evidence="2" id="KW-0479">Metal-binding</keyword>
<dbReference type="GO" id="GO:0004519">
    <property type="term" value="F:endonuclease activity"/>
    <property type="evidence" value="ECO:0007669"/>
    <property type="project" value="UniProtKB-KW"/>
</dbReference>
<dbReference type="GO" id="GO:0046872">
    <property type="term" value="F:metal ion binding"/>
    <property type="evidence" value="ECO:0007669"/>
    <property type="project" value="UniProtKB-KW"/>
</dbReference>
<evidence type="ECO:0000256" key="2">
    <source>
        <dbReference type="ARBA" id="ARBA00022723"/>
    </source>
</evidence>
<name>A0A844ZGL9_9SPHN</name>
<reference evidence="7 8" key="1">
    <citation type="submission" date="2019-12" db="EMBL/GenBank/DDBJ databases">
        <title>Genomic-based taxomic classification of the family Erythrobacteraceae.</title>
        <authorList>
            <person name="Xu L."/>
        </authorList>
    </citation>
    <scope>NUCLEOTIDE SEQUENCE [LARGE SCALE GENOMIC DNA]</scope>
    <source>
        <strain evidence="7 8">MCCC 1A09962</strain>
    </source>
</reference>
<keyword evidence="8" id="KW-1185">Reference proteome</keyword>
<dbReference type="SUPFAM" id="SSF48537">
    <property type="entry name" value="Phospholipase C/P1 nuclease"/>
    <property type="match status" value="1"/>
</dbReference>
<organism evidence="7 8">
    <name type="scientific">Parapontixanthobacter aurantiacus</name>
    <dbReference type="NCBI Taxonomy" id="1463599"/>
    <lineage>
        <taxon>Bacteria</taxon>
        <taxon>Pseudomonadati</taxon>
        <taxon>Pseudomonadota</taxon>
        <taxon>Alphaproteobacteria</taxon>
        <taxon>Sphingomonadales</taxon>
        <taxon>Erythrobacteraceae</taxon>
        <taxon>Parapontixanthobacter</taxon>
    </lineage>
</organism>
<gene>
    <name evidence="7" type="ORF">GRI38_10185</name>
</gene>
<dbReference type="GO" id="GO:0006308">
    <property type="term" value="P:DNA catabolic process"/>
    <property type="evidence" value="ECO:0007669"/>
    <property type="project" value="InterPro"/>
</dbReference>
<comment type="caution">
    <text evidence="7">The sequence shown here is derived from an EMBL/GenBank/DDBJ whole genome shotgun (WGS) entry which is preliminary data.</text>
</comment>
<evidence type="ECO:0000313" key="8">
    <source>
        <dbReference type="Proteomes" id="UP000433104"/>
    </source>
</evidence>
<dbReference type="CDD" id="cd11010">
    <property type="entry name" value="S1-P1_nuclease"/>
    <property type="match status" value="1"/>
</dbReference>
<proteinExistence type="predicted"/>
<dbReference type="InterPro" id="IPR003154">
    <property type="entry name" value="S1/P1nuclease"/>
</dbReference>
<keyword evidence="3 7" id="KW-0255">Endonuclease</keyword>